<dbReference type="NCBIfam" id="TIGR01498">
    <property type="entry name" value="folK"/>
    <property type="match status" value="1"/>
</dbReference>
<dbReference type="Proteomes" id="UP000748752">
    <property type="component" value="Unassembled WGS sequence"/>
</dbReference>
<evidence type="ECO:0000313" key="14">
    <source>
        <dbReference type="EMBL" id="MBK1632791.1"/>
    </source>
</evidence>
<dbReference type="EMBL" id="NRRV01000058">
    <property type="protein sequence ID" value="MBK1632791.1"/>
    <property type="molecule type" value="Genomic_DNA"/>
</dbReference>
<evidence type="ECO:0000256" key="7">
    <source>
        <dbReference type="ARBA" id="ARBA00022777"/>
    </source>
</evidence>
<comment type="similarity">
    <text evidence="2">Belongs to the HPPK family.</text>
</comment>
<evidence type="ECO:0000256" key="6">
    <source>
        <dbReference type="ARBA" id="ARBA00022741"/>
    </source>
</evidence>
<dbReference type="PANTHER" id="PTHR43071:SF1">
    <property type="entry name" value="2-AMINO-4-HYDROXY-6-HYDROXYMETHYLDIHYDROPTERIDINE PYROPHOSPHOKINASE"/>
    <property type="match status" value="1"/>
</dbReference>
<evidence type="ECO:0000256" key="2">
    <source>
        <dbReference type="ARBA" id="ARBA00005810"/>
    </source>
</evidence>
<keyword evidence="6" id="KW-0547">Nucleotide-binding</keyword>
<evidence type="ECO:0000313" key="15">
    <source>
        <dbReference type="Proteomes" id="UP000748752"/>
    </source>
</evidence>
<keyword evidence="5" id="KW-0808">Transferase</keyword>
<comment type="caution">
    <text evidence="14">The sequence shown here is derived from an EMBL/GenBank/DDBJ whole genome shotgun (WGS) entry which is preliminary data.</text>
</comment>
<gene>
    <name evidence="14" type="primary">folK</name>
    <name evidence="14" type="ORF">CKO31_18975</name>
</gene>
<comment type="pathway">
    <text evidence="1">Cofactor biosynthesis; tetrahydrofolate biosynthesis; 2-amino-4-hydroxy-6-hydroxymethyl-7,8-dihydropteridine diphosphate from 7,8-dihydroneopterin triphosphate: step 4/4.</text>
</comment>
<dbReference type="SUPFAM" id="SSF55083">
    <property type="entry name" value="6-hydroxymethyl-7,8-dihydropterin pyrophosphokinase, HPPK"/>
    <property type="match status" value="1"/>
</dbReference>
<protein>
    <recommendedName>
        <fullName evidence="4">2-amino-4-hydroxy-6-hydroxymethyldihydropteridine pyrophosphokinase</fullName>
        <ecNumber evidence="3">2.7.6.3</ecNumber>
    </recommendedName>
    <alternativeName>
        <fullName evidence="11">6-hydroxymethyl-7,8-dihydropterin pyrophosphokinase</fullName>
    </alternativeName>
    <alternativeName>
        <fullName evidence="12">7,8-dihydro-6-hydroxymethylpterin-pyrophosphokinase</fullName>
    </alternativeName>
</protein>
<organism evidence="14 15">
    <name type="scientific">Thiohalocapsa halophila</name>
    <dbReference type="NCBI Taxonomy" id="69359"/>
    <lineage>
        <taxon>Bacteria</taxon>
        <taxon>Pseudomonadati</taxon>
        <taxon>Pseudomonadota</taxon>
        <taxon>Gammaproteobacteria</taxon>
        <taxon>Chromatiales</taxon>
        <taxon>Chromatiaceae</taxon>
        <taxon>Thiohalocapsa</taxon>
    </lineage>
</organism>
<keyword evidence="9" id="KW-0289">Folate biosynthesis</keyword>
<accession>A0ABS1CLJ1</accession>
<proteinExistence type="inferred from homology"/>
<dbReference type="PROSITE" id="PS00794">
    <property type="entry name" value="HPPK"/>
    <property type="match status" value="1"/>
</dbReference>
<dbReference type="PANTHER" id="PTHR43071">
    <property type="entry name" value="2-AMINO-4-HYDROXY-6-HYDROXYMETHYLDIHYDROPTERIDINE PYROPHOSPHOKINASE"/>
    <property type="match status" value="1"/>
</dbReference>
<dbReference type="CDD" id="cd00483">
    <property type="entry name" value="HPPK"/>
    <property type="match status" value="1"/>
</dbReference>
<name>A0ABS1CLJ1_9GAMM</name>
<dbReference type="InterPro" id="IPR000550">
    <property type="entry name" value="Hppk"/>
</dbReference>
<evidence type="ECO:0000256" key="9">
    <source>
        <dbReference type="ARBA" id="ARBA00022909"/>
    </source>
</evidence>
<evidence type="ECO:0000256" key="11">
    <source>
        <dbReference type="ARBA" id="ARBA00029766"/>
    </source>
</evidence>
<comment type="function">
    <text evidence="10">Catalyzes the transfer of pyrophosphate from adenosine triphosphate (ATP) to 6-hydroxymethyl-7,8-dihydropterin, an enzymatic step in folate biosynthesis pathway.</text>
</comment>
<evidence type="ECO:0000256" key="4">
    <source>
        <dbReference type="ARBA" id="ARBA00016218"/>
    </source>
</evidence>
<evidence type="ECO:0000256" key="3">
    <source>
        <dbReference type="ARBA" id="ARBA00013253"/>
    </source>
</evidence>
<feature type="domain" description="7,8-dihydro-6-hydroxymethylpterin-pyrophosphokinase" evidence="13">
    <location>
        <begin position="101"/>
        <end position="112"/>
    </location>
</feature>
<evidence type="ECO:0000256" key="10">
    <source>
        <dbReference type="ARBA" id="ARBA00029409"/>
    </source>
</evidence>
<evidence type="ECO:0000259" key="13">
    <source>
        <dbReference type="PROSITE" id="PS00794"/>
    </source>
</evidence>
<dbReference type="EC" id="2.7.6.3" evidence="3"/>
<reference evidence="14 15" key="1">
    <citation type="journal article" date="2020" name="Microorganisms">
        <title>Osmotic Adaptation and Compatible Solute Biosynthesis of Phototrophic Bacteria as Revealed from Genome Analyses.</title>
        <authorList>
            <person name="Imhoff J.F."/>
            <person name="Rahn T."/>
            <person name="Kunzel S."/>
            <person name="Keller A."/>
            <person name="Neulinger S.C."/>
        </authorList>
    </citation>
    <scope>NUCLEOTIDE SEQUENCE [LARGE SCALE GENOMIC DNA]</scope>
    <source>
        <strain evidence="14 15">DSM 6210</strain>
    </source>
</reference>
<dbReference type="Gene3D" id="3.30.70.560">
    <property type="entry name" value="7,8-Dihydro-6-hydroxymethylpterin-pyrophosphokinase HPPK"/>
    <property type="match status" value="1"/>
</dbReference>
<keyword evidence="8" id="KW-0067">ATP-binding</keyword>
<sequence length="204" mass="21302">MADPVPSALLGRPEVAYIGLGANLDGPREHVERAAVALTALPSSRLEGVSRLYRTAPVGPADQPDYINAAARLVTRLPPRALLTALQGIERAHGRVRDGTRWGPRTLDLDILVFGRRQVTWPGLVLPHPEIHRRAFVLVPLTEVAPADLGIPGQGRLDGLLAAVPKDGVAPLAPIALSLPAGALGPDAAADDSSNGKPPQAALS</sequence>
<dbReference type="Pfam" id="PF01288">
    <property type="entry name" value="HPPK"/>
    <property type="match status" value="1"/>
</dbReference>
<evidence type="ECO:0000256" key="8">
    <source>
        <dbReference type="ARBA" id="ARBA00022840"/>
    </source>
</evidence>
<evidence type="ECO:0000256" key="5">
    <source>
        <dbReference type="ARBA" id="ARBA00022679"/>
    </source>
</evidence>
<keyword evidence="7" id="KW-0418">Kinase</keyword>
<dbReference type="InterPro" id="IPR035907">
    <property type="entry name" value="Hppk_sf"/>
</dbReference>
<keyword evidence="15" id="KW-1185">Reference proteome</keyword>
<evidence type="ECO:0000256" key="1">
    <source>
        <dbReference type="ARBA" id="ARBA00005051"/>
    </source>
</evidence>
<dbReference type="RefSeq" id="WP_200240595.1">
    <property type="nucleotide sequence ID" value="NZ_NRRV01000058.1"/>
</dbReference>
<evidence type="ECO:0000256" key="12">
    <source>
        <dbReference type="ARBA" id="ARBA00033413"/>
    </source>
</evidence>